<dbReference type="EMBL" id="BK057799">
    <property type="protein sequence ID" value="DAE92399.1"/>
    <property type="molecule type" value="Genomic_DNA"/>
</dbReference>
<organism evidence="1">
    <name type="scientific">Siphoviridae sp. ctZF426</name>
    <dbReference type="NCBI Taxonomy" id="2827580"/>
    <lineage>
        <taxon>Viruses</taxon>
        <taxon>Duplodnaviria</taxon>
        <taxon>Heunggongvirae</taxon>
        <taxon>Uroviricota</taxon>
        <taxon>Caudoviricetes</taxon>
    </lineage>
</organism>
<sequence>MGGAMSRGSGPAHPARGGVALAVCDVLVVRALETLGKYVVRSDRSRFRVLGGRPFHVAHVLWPADDALVSKVLKHTWDIVPFLWVTFDDNRKLASVLDTYVRALATTGTPHNTTRLHRALKKEHLL</sequence>
<accession>A0A8S5RSF0</accession>
<evidence type="ECO:0000313" key="1">
    <source>
        <dbReference type="EMBL" id="DAE92399.1"/>
    </source>
</evidence>
<reference evidence="1" key="1">
    <citation type="journal article" date="2021" name="Proc. Natl. Acad. Sci. U.S.A.">
        <title>A Catalog of Tens of Thousands of Viruses from Human Metagenomes Reveals Hidden Associations with Chronic Diseases.</title>
        <authorList>
            <person name="Tisza M.J."/>
            <person name="Buck C.B."/>
        </authorList>
    </citation>
    <scope>NUCLEOTIDE SEQUENCE</scope>
    <source>
        <strain evidence="1">CtZF426</strain>
    </source>
</reference>
<name>A0A8S5RSF0_9CAUD</name>
<proteinExistence type="predicted"/>
<protein>
    <submittedName>
        <fullName evidence="1">Uncharacterized protein</fullName>
    </submittedName>
</protein>